<evidence type="ECO:0000256" key="2">
    <source>
        <dbReference type="ARBA" id="ARBA00022448"/>
    </source>
</evidence>
<dbReference type="PROSITE" id="PS50928">
    <property type="entry name" value="ABC_TM1"/>
    <property type="match status" value="1"/>
</dbReference>
<keyword evidence="6 7" id="KW-0472">Membrane</keyword>
<comment type="similarity">
    <text evidence="7">Belongs to the binding-protein-dependent transport system permease family.</text>
</comment>
<accession>A0A5C6RWV1</accession>
<dbReference type="Proteomes" id="UP000321721">
    <property type="component" value="Unassembled WGS sequence"/>
</dbReference>
<evidence type="ECO:0000256" key="4">
    <source>
        <dbReference type="ARBA" id="ARBA00022692"/>
    </source>
</evidence>
<keyword evidence="5 7" id="KW-1133">Transmembrane helix</keyword>
<comment type="subcellular location">
    <subcellularLocation>
        <location evidence="1 7">Cell membrane</location>
        <topology evidence="1 7">Multi-pass membrane protein</topology>
    </subcellularLocation>
</comment>
<dbReference type="OrthoDB" id="9783218at2"/>
<keyword evidence="4 7" id="KW-0812">Transmembrane</keyword>
<organism evidence="9 10">
    <name type="scientific">Vicingus serpentipes</name>
    <dbReference type="NCBI Taxonomy" id="1926625"/>
    <lineage>
        <taxon>Bacteria</taxon>
        <taxon>Pseudomonadati</taxon>
        <taxon>Bacteroidota</taxon>
        <taxon>Flavobacteriia</taxon>
        <taxon>Flavobacteriales</taxon>
        <taxon>Vicingaceae</taxon>
        <taxon>Vicingus</taxon>
    </lineage>
</organism>
<feature type="transmembrane region" description="Helical" evidence="7">
    <location>
        <begin position="31"/>
        <end position="50"/>
    </location>
</feature>
<gene>
    <name evidence="9" type="ORF">FRY74_00945</name>
</gene>
<evidence type="ECO:0000313" key="10">
    <source>
        <dbReference type="Proteomes" id="UP000321721"/>
    </source>
</evidence>
<protein>
    <submittedName>
        <fullName evidence="9">ABC transporter permease</fullName>
    </submittedName>
</protein>
<dbReference type="InterPro" id="IPR000515">
    <property type="entry name" value="MetI-like"/>
</dbReference>
<proteinExistence type="inferred from homology"/>
<dbReference type="Pfam" id="PF00528">
    <property type="entry name" value="BPD_transp_1"/>
    <property type="match status" value="1"/>
</dbReference>
<dbReference type="InterPro" id="IPR035906">
    <property type="entry name" value="MetI-like_sf"/>
</dbReference>
<dbReference type="RefSeq" id="WP_147097722.1">
    <property type="nucleotide sequence ID" value="NZ_VOOS01000001.1"/>
</dbReference>
<dbReference type="AlphaFoldDB" id="A0A5C6RWV1"/>
<reference evidence="9 10" key="1">
    <citation type="submission" date="2019-08" db="EMBL/GenBank/DDBJ databases">
        <title>Genome of Vicingus serpentipes NCIMB 15042.</title>
        <authorList>
            <person name="Bowman J.P."/>
        </authorList>
    </citation>
    <scope>NUCLEOTIDE SEQUENCE [LARGE SCALE GENOMIC DNA]</scope>
    <source>
        <strain evidence="9 10">NCIMB 15042</strain>
    </source>
</reference>
<keyword evidence="2 7" id="KW-0813">Transport</keyword>
<feature type="transmembrane region" description="Helical" evidence="7">
    <location>
        <begin position="415"/>
        <end position="436"/>
    </location>
</feature>
<dbReference type="EMBL" id="VOOS01000001">
    <property type="protein sequence ID" value="TXB66781.1"/>
    <property type="molecule type" value="Genomic_DNA"/>
</dbReference>
<dbReference type="InterPro" id="IPR025966">
    <property type="entry name" value="OppC_N"/>
</dbReference>
<evidence type="ECO:0000313" key="9">
    <source>
        <dbReference type="EMBL" id="TXB66781.1"/>
    </source>
</evidence>
<evidence type="ECO:0000259" key="8">
    <source>
        <dbReference type="PROSITE" id="PS50928"/>
    </source>
</evidence>
<comment type="caution">
    <text evidence="9">The sequence shown here is derived from an EMBL/GenBank/DDBJ whole genome shotgun (WGS) entry which is preliminary data.</text>
</comment>
<dbReference type="SUPFAM" id="SSF161098">
    <property type="entry name" value="MetI-like"/>
    <property type="match status" value="1"/>
</dbReference>
<dbReference type="PANTHER" id="PTHR43386:SF1">
    <property type="entry name" value="D,D-DIPEPTIDE TRANSPORT SYSTEM PERMEASE PROTEIN DDPC-RELATED"/>
    <property type="match status" value="1"/>
</dbReference>
<feature type="transmembrane region" description="Helical" evidence="7">
    <location>
        <begin position="366"/>
        <end position="395"/>
    </location>
</feature>
<keyword evidence="3" id="KW-1003">Cell membrane</keyword>
<sequence length="450" mass="50199">MSDKKNKQAEKDFSFKKYAWKQFKKSKPSIISLYILSFLVLVAISAHFIANDQPLYAKYRGKSFYPAFQTYFNSTKTDSTINPLTGNVEKLQFDITDWKQLDLESVVWAPIPYSPEKPDRYNREYVSPTAVQYYKNPEGKRVQSPKKFRHHMGTDAIGRDVTAGLIHGTKVSLLVGIISMGIAALIGISLGALAGFFGDKNLIATRFRYYMTILGVILGFFYAFIARNIAITEGFNESIGSGLFQLIISIFVMALVILVVNLIGKLKLPGFFSKEVTVPVDSIVSRSIEILNSMPRLLLIITISAIMKERSLVILMVIIGITSWTGIARFTRAEFLKIRELEYLQAAKALGYSNRRTMVKHALPNGLAPVFVSIAFGIASAILIESGLSFLGIGVPDESVTWGSLLSLGRQEFEAWWLVMFPGIAIFITITVYNLIGEGLRDALDPKLKQ</sequence>
<evidence type="ECO:0000256" key="1">
    <source>
        <dbReference type="ARBA" id="ARBA00004651"/>
    </source>
</evidence>
<dbReference type="CDD" id="cd06261">
    <property type="entry name" value="TM_PBP2"/>
    <property type="match status" value="1"/>
</dbReference>
<keyword evidence="10" id="KW-1185">Reference proteome</keyword>
<dbReference type="Pfam" id="PF12911">
    <property type="entry name" value="OppC_N"/>
    <property type="match status" value="1"/>
</dbReference>
<dbReference type="PANTHER" id="PTHR43386">
    <property type="entry name" value="OLIGOPEPTIDE TRANSPORT SYSTEM PERMEASE PROTEIN APPC"/>
    <property type="match status" value="1"/>
</dbReference>
<evidence type="ECO:0000256" key="7">
    <source>
        <dbReference type="RuleBase" id="RU363032"/>
    </source>
</evidence>
<feature type="transmembrane region" description="Helical" evidence="7">
    <location>
        <begin position="173"/>
        <end position="197"/>
    </location>
</feature>
<feature type="domain" description="ABC transmembrane type-1" evidence="8">
    <location>
        <begin position="247"/>
        <end position="437"/>
    </location>
</feature>
<dbReference type="GO" id="GO:0005886">
    <property type="term" value="C:plasma membrane"/>
    <property type="evidence" value="ECO:0007669"/>
    <property type="project" value="UniProtKB-SubCell"/>
</dbReference>
<evidence type="ECO:0000256" key="3">
    <source>
        <dbReference type="ARBA" id="ARBA00022475"/>
    </source>
</evidence>
<dbReference type="Gene3D" id="1.10.3720.10">
    <property type="entry name" value="MetI-like"/>
    <property type="match status" value="1"/>
</dbReference>
<name>A0A5C6RWV1_9FLAO</name>
<dbReference type="GO" id="GO:0055085">
    <property type="term" value="P:transmembrane transport"/>
    <property type="evidence" value="ECO:0007669"/>
    <property type="project" value="InterPro"/>
</dbReference>
<feature type="transmembrane region" description="Helical" evidence="7">
    <location>
        <begin position="209"/>
        <end position="230"/>
    </location>
</feature>
<feature type="transmembrane region" description="Helical" evidence="7">
    <location>
        <begin position="242"/>
        <end position="264"/>
    </location>
</feature>
<evidence type="ECO:0000256" key="6">
    <source>
        <dbReference type="ARBA" id="ARBA00023136"/>
    </source>
</evidence>
<dbReference type="InterPro" id="IPR050366">
    <property type="entry name" value="BP-dependent_transpt_permease"/>
</dbReference>
<evidence type="ECO:0000256" key="5">
    <source>
        <dbReference type="ARBA" id="ARBA00022989"/>
    </source>
</evidence>